<feature type="domain" description="Methyl-accepting transducer" evidence="6">
    <location>
        <begin position="270"/>
        <end position="485"/>
    </location>
</feature>
<dbReference type="InterPro" id="IPR024478">
    <property type="entry name" value="HlyB_4HB_MCP"/>
</dbReference>
<keyword evidence="3" id="KW-0807">Transducer</keyword>
<protein>
    <submittedName>
        <fullName evidence="8">HAMP domain-containing protein</fullName>
    </submittedName>
</protein>
<dbReference type="PANTHER" id="PTHR43531:SF11">
    <property type="entry name" value="METHYL-ACCEPTING CHEMOTAXIS PROTEIN 3"/>
    <property type="match status" value="1"/>
</dbReference>
<evidence type="ECO:0000256" key="4">
    <source>
        <dbReference type="SAM" id="Coils"/>
    </source>
</evidence>
<dbReference type="Gene3D" id="1.10.287.950">
    <property type="entry name" value="Methyl-accepting chemotaxis protein"/>
    <property type="match status" value="1"/>
</dbReference>
<dbReference type="PROSITE" id="PS50885">
    <property type="entry name" value="HAMP"/>
    <property type="match status" value="1"/>
</dbReference>
<dbReference type="PROSITE" id="PS50111">
    <property type="entry name" value="CHEMOTAXIS_TRANSDUC_2"/>
    <property type="match status" value="1"/>
</dbReference>
<evidence type="ECO:0000259" key="7">
    <source>
        <dbReference type="PROSITE" id="PS50885"/>
    </source>
</evidence>
<keyword evidence="1" id="KW-0145">Chemotaxis</keyword>
<evidence type="ECO:0000256" key="3">
    <source>
        <dbReference type="PROSITE-ProRule" id="PRU00284"/>
    </source>
</evidence>
<dbReference type="SMART" id="SM00283">
    <property type="entry name" value="MA"/>
    <property type="match status" value="1"/>
</dbReference>
<feature type="compositionally biased region" description="Polar residues" evidence="5">
    <location>
        <begin position="291"/>
        <end position="305"/>
    </location>
</feature>
<organism evidence="8 9">
    <name type="scientific">Archangium minus</name>
    <dbReference type="NCBI Taxonomy" id="83450"/>
    <lineage>
        <taxon>Bacteria</taxon>
        <taxon>Pseudomonadati</taxon>
        <taxon>Myxococcota</taxon>
        <taxon>Myxococcia</taxon>
        <taxon>Myxococcales</taxon>
        <taxon>Cystobacterineae</taxon>
        <taxon>Archangiaceae</taxon>
        <taxon>Archangium</taxon>
    </lineage>
</organism>
<sequence>MTWFYNLKISSKLVVSFLLLSSLTLVLGVFAISQMELMNNATDEVTDNRMPSLIYVSDANTDTSDFLIAELQHVLSTDANEMAQYEREMRTLLETIERGLDRYESLLNHEDERRLYGDFTRLWKDYLEVHDKVIALSRAGQQEEARRLYRESAKPAYLAANDKLEELVAFIQADSKKASDSSDAIYATARGWITGTMGASFLIGLIISLFIAQVISRPLNNAVQVADRIAEGDLTVRISSETQDETGRLLSALQRMVQKLAQVIGEVREGSNALASASSQVSSSSQSLSQGTSEQASSVEETTSSLEQITASITQNRDHGRQMEQMAVQGARDAEESGKAVKETVEAMSSIAQKISIIEEIAYQTNLLALNAAIEAARAGEHGKGFAVVATEVRKLAERSQTAAREISGLASNSVKVATRSGELLGELVPSIRKTADLVQEVVAASVEQASGVGQMNKAMGHVDQVTQRNASASEELASTAEELSSQAEALSQLVSFFRVGESAERVERNNWRATPPRPTAGGHPVGHAISAAHGLKAAANGVVPVAPSPRVSVPAALSDEDREFKRF</sequence>
<evidence type="ECO:0000313" key="8">
    <source>
        <dbReference type="EMBL" id="WNG51194.1"/>
    </source>
</evidence>
<dbReference type="InterPro" id="IPR047347">
    <property type="entry name" value="YvaQ-like_sensor"/>
</dbReference>
<accession>A0ABY9X780</accession>
<feature type="region of interest" description="Disordered" evidence="5">
    <location>
        <begin position="508"/>
        <end position="528"/>
    </location>
</feature>
<proteinExistence type="inferred from homology"/>
<gene>
    <name evidence="8" type="ORF">F0U60_48975</name>
</gene>
<feature type="coiled-coil region" evidence="4">
    <location>
        <begin position="463"/>
        <end position="494"/>
    </location>
</feature>
<dbReference type="CDD" id="cd19411">
    <property type="entry name" value="MCP2201-like_sensor"/>
    <property type="match status" value="1"/>
</dbReference>
<dbReference type="PRINTS" id="PR00260">
    <property type="entry name" value="CHEMTRNSDUCR"/>
</dbReference>
<name>A0ABY9X780_9BACT</name>
<comment type="similarity">
    <text evidence="2">Belongs to the methyl-accepting chemotaxis (MCP) protein family.</text>
</comment>
<dbReference type="CDD" id="cd06225">
    <property type="entry name" value="HAMP"/>
    <property type="match status" value="1"/>
</dbReference>
<feature type="coiled-coil region" evidence="4">
    <location>
        <begin position="68"/>
        <end position="102"/>
    </location>
</feature>
<keyword evidence="4" id="KW-0175">Coiled coil</keyword>
<dbReference type="EMBL" id="CP043494">
    <property type="protein sequence ID" value="WNG51194.1"/>
    <property type="molecule type" value="Genomic_DNA"/>
</dbReference>
<feature type="region of interest" description="Disordered" evidence="5">
    <location>
        <begin position="546"/>
        <end position="568"/>
    </location>
</feature>
<evidence type="ECO:0000256" key="2">
    <source>
        <dbReference type="ARBA" id="ARBA00029447"/>
    </source>
</evidence>
<feature type="domain" description="HAMP" evidence="7">
    <location>
        <begin position="213"/>
        <end position="265"/>
    </location>
</feature>
<evidence type="ECO:0000259" key="6">
    <source>
        <dbReference type="PROSITE" id="PS50111"/>
    </source>
</evidence>
<dbReference type="InterPro" id="IPR003660">
    <property type="entry name" value="HAMP_dom"/>
</dbReference>
<dbReference type="RefSeq" id="WP_395811170.1">
    <property type="nucleotide sequence ID" value="NZ_CP043494.1"/>
</dbReference>
<dbReference type="Pfam" id="PF00015">
    <property type="entry name" value="MCPsignal"/>
    <property type="match status" value="1"/>
</dbReference>
<dbReference type="SMART" id="SM00304">
    <property type="entry name" value="HAMP"/>
    <property type="match status" value="1"/>
</dbReference>
<feature type="compositionally biased region" description="Low complexity" evidence="5">
    <location>
        <begin position="281"/>
        <end position="290"/>
    </location>
</feature>
<feature type="region of interest" description="Disordered" evidence="5">
    <location>
        <begin position="281"/>
        <end position="305"/>
    </location>
</feature>
<evidence type="ECO:0000313" key="9">
    <source>
        <dbReference type="Proteomes" id="UP001611383"/>
    </source>
</evidence>
<dbReference type="InterPro" id="IPR004090">
    <property type="entry name" value="Chemotax_Me-accpt_rcpt"/>
</dbReference>
<evidence type="ECO:0000256" key="5">
    <source>
        <dbReference type="SAM" id="MobiDB-lite"/>
    </source>
</evidence>
<keyword evidence="9" id="KW-1185">Reference proteome</keyword>
<dbReference type="PANTHER" id="PTHR43531">
    <property type="entry name" value="PROTEIN ICFG"/>
    <property type="match status" value="1"/>
</dbReference>
<dbReference type="Pfam" id="PF00672">
    <property type="entry name" value="HAMP"/>
    <property type="match status" value="1"/>
</dbReference>
<evidence type="ECO:0000256" key="1">
    <source>
        <dbReference type="ARBA" id="ARBA00022500"/>
    </source>
</evidence>
<dbReference type="Proteomes" id="UP001611383">
    <property type="component" value="Chromosome"/>
</dbReference>
<dbReference type="InterPro" id="IPR051310">
    <property type="entry name" value="MCP_chemotaxis"/>
</dbReference>
<dbReference type="SUPFAM" id="SSF58104">
    <property type="entry name" value="Methyl-accepting chemotaxis protein (MCP) signaling domain"/>
    <property type="match status" value="1"/>
</dbReference>
<dbReference type="Pfam" id="PF12729">
    <property type="entry name" value="4HB_MCP_1"/>
    <property type="match status" value="1"/>
</dbReference>
<dbReference type="InterPro" id="IPR004089">
    <property type="entry name" value="MCPsignal_dom"/>
</dbReference>
<feature type="compositionally biased region" description="Low complexity" evidence="5">
    <location>
        <begin position="546"/>
        <end position="558"/>
    </location>
</feature>
<reference evidence="8 9" key="1">
    <citation type="submission" date="2019-08" db="EMBL/GenBank/DDBJ databases">
        <title>Archangium and Cystobacter genomes.</title>
        <authorList>
            <person name="Chen I.-C.K."/>
            <person name="Wielgoss S."/>
        </authorList>
    </citation>
    <scope>NUCLEOTIDE SEQUENCE [LARGE SCALE GENOMIC DNA]</scope>
    <source>
        <strain evidence="8 9">Cbm 6</strain>
    </source>
</reference>